<evidence type="ECO:0000313" key="3">
    <source>
        <dbReference type="Proteomes" id="UP000070501"/>
    </source>
</evidence>
<dbReference type="AlphaFoldDB" id="A0A136IT60"/>
<keyword evidence="3" id="KW-1185">Reference proteome</keyword>
<organism evidence="2 3">
    <name type="scientific">Microdochium bolleyi</name>
    <dbReference type="NCBI Taxonomy" id="196109"/>
    <lineage>
        <taxon>Eukaryota</taxon>
        <taxon>Fungi</taxon>
        <taxon>Dikarya</taxon>
        <taxon>Ascomycota</taxon>
        <taxon>Pezizomycotina</taxon>
        <taxon>Sordariomycetes</taxon>
        <taxon>Xylariomycetidae</taxon>
        <taxon>Xylariales</taxon>
        <taxon>Microdochiaceae</taxon>
        <taxon>Microdochium</taxon>
    </lineage>
</organism>
<dbReference type="InterPro" id="IPR021054">
    <property type="entry name" value="Cell_wall_mannoprotein_1"/>
</dbReference>
<dbReference type="Gene3D" id="1.20.1280.140">
    <property type="match status" value="1"/>
</dbReference>
<dbReference type="Pfam" id="PF12296">
    <property type="entry name" value="HsbA"/>
    <property type="match status" value="1"/>
</dbReference>
<feature type="chain" id="PRO_5007293120" evidence="1">
    <location>
        <begin position="18"/>
        <end position="170"/>
    </location>
</feature>
<accession>A0A136IT60</accession>
<name>A0A136IT60_9PEZI</name>
<dbReference type="PANTHER" id="PTHR38123">
    <property type="entry name" value="CELL WALL SERINE-THREONINE-RICH GALACTOMANNOPROTEIN MP1 (AFU_ORTHOLOGUE AFUA_4G03240)"/>
    <property type="match status" value="1"/>
</dbReference>
<dbReference type="InParanoid" id="A0A136IT60"/>
<keyword evidence="1" id="KW-0732">Signal</keyword>
<proteinExistence type="predicted"/>
<dbReference type="GO" id="GO:0005576">
    <property type="term" value="C:extracellular region"/>
    <property type="evidence" value="ECO:0007669"/>
    <property type="project" value="TreeGrafter"/>
</dbReference>
<evidence type="ECO:0000313" key="2">
    <source>
        <dbReference type="EMBL" id="KXJ88111.1"/>
    </source>
</evidence>
<dbReference type="EMBL" id="KQ964259">
    <property type="protein sequence ID" value="KXJ88111.1"/>
    <property type="molecule type" value="Genomic_DNA"/>
</dbReference>
<dbReference type="Proteomes" id="UP000070501">
    <property type="component" value="Unassembled WGS sequence"/>
</dbReference>
<reference evidence="3" key="1">
    <citation type="submission" date="2016-02" db="EMBL/GenBank/DDBJ databases">
        <title>Draft genome sequence of Microdochium bolleyi, a fungal endophyte of beachgrass.</title>
        <authorList>
            <consortium name="DOE Joint Genome Institute"/>
            <person name="David A.S."/>
            <person name="May G."/>
            <person name="Haridas S."/>
            <person name="Lim J."/>
            <person name="Wang M."/>
            <person name="Labutti K."/>
            <person name="Lipzen A."/>
            <person name="Barry K."/>
            <person name="Grigoriev I.V."/>
        </authorList>
    </citation>
    <scope>NUCLEOTIDE SEQUENCE [LARGE SCALE GENOMIC DNA]</scope>
    <source>
        <strain evidence="3">J235TASD1</strain>
    </source>
</reference>
<feature type="signal peptide" evidence="1">
    <location>
        <begin position="1"/>
        <end position="17"/>
    </location>
</feature>
<dbReference type="OrthoDB" id="2422134at2759"/>
<evidence type="ECO:0000256" key="1">
    <source>
        <dbReference type="SAM" id="SignalP"/>
    </source>
</evidence>
<dbReference type="PANTHER" id="PTHR38123:SF4">
    <property type="entry name" value="CELL WALL GALACTOMANNOPROTEIN, PUTATIVE (AFU_ORTHOLOGUE AFUA_4G00870)-RELATED"/>
    <property type="match status" value="1"/>
</dbReference>
<gene>
    <name evidence="2" type="ORF">Micbo1qcDRAFT_207386</name>
</gene>
<sequence length="170" mass="18178">MKFSLFAVAALASTAVADLASIQASLNEVSKRVTGVKTKLDAWKGDLLGTIPIVAASADLVVTLQINTLKIKQSGNLTDDEAIEVSGTTAELITNTIPVLDALVAARPKFDKLLLRPIIYLSLLTQKDSTLDLSRAVVSKLPPVYAEIGEALIQELIGLFDNVLTVYKPF</sequence>
<protein>
    <submittedName>
        <fullName evidence="2">Hydrophobic surface binding protein A-domain-containing protein</fullName>
    </submittedName>
</protein>